<dbReference type="GO" id="GO:0003677">
    <property type="term" value="F:DNA binding"/>
    <property type="evidence" value="ECO:0007669"/>
    <property type="project" value="UniProtKB-UniRule"/>
</dbReference>
<protein>
    <submittedName>
        <fullName evidence="4">TetR/AcrR family transcriptional regulator</fullName>
    </submittedName>
</protein>
<dbReference type="SUPFAM" id="SSF46689">
    <property type="entry name" value="Homeodomain-like"/>
    <property type="match status" value="1"/>
</dbReference>
<dbReference type="AlphaFoldDB" id="A0A7X2NJW9"/>
<evidence type="ECO:0000256" key="1">
    <source>
        <dbReference type="ARBA" id="ARBA00023125"/>
    </source>
</evidence>
<dbReference type="PRINTS" id="PR00455">
    <property type="entry name" value="HTHTETR"/>
</dbReference>
<dbReference type="PANTHER" id="PTHR43479:SF11">
    <property type="entry name" value="ACREF_ENVCD OPERON REPRESSOR-RELATED"/>
    <property type="match status" value="1"/>
</dbReference>
<dbReference type="PANTHER" id="PTHR43479">
    <property type="entry name" value="ACREF/ENVCD OPERON REPRESSOR-RELATED"/>
    <property type="match status" value="1"/>
</dbReference>
<feature type="DNA-binding region" description="H-T-H motif" evidence="2">
    <location>
        <begin position="29"/>
        <end position="48"/>
    </location>
</feature>
<keyword evidence="1 2" id="KW-0238">DNA-binding</keyword>
<dbReference type="Pfam" id="PF00440">
    <property type="entry name" value="TetR_N"/>
    <property type="match status" value="1"/>
</dbReference>
<proteinExistence type="predicted"/>
<evidence type="ECO:0000313" key="5">
    <source>
        <dbReference type="Proteomes" id="UP000429958"/>
    </source>
</evidence>
<reference evidence="4 5" key="1">
    <citation type="submission" date="2019-08" db="EMBL/GenBank/DDBJ databases">
        <title>In-depth cultivation of the pig gut microbiome towards novel bacterial diversity and tailored functional studies.</title>
        <authorList>
            <person name="Wylensek D."/>
            <person name="Hitch T.C.A."/>
            <person name="Clavel T."/>
        </authorList>
    </citation>
    <scope>NUCLEOTIDE SEQUENCE [LARGE SCALE GENOMIC DNA]</scope>
    <source>
        <strain evidence="4 5">WCA-389-WT-23D1</strain>
    </source>
</reference>
<dbReference type="PROSITE" id="PS50977">
    <property type="entry name" value="HTH_TETR_2"/>
    <property type="match status" value="1"/>
</dbReference>
<dbReference type="InterPro" id="IPR009057">
    <property type="entry name" value="Homeodomain-like_sf"/>
</dbReference>
<feature type="domain" description="HTH tetR-type" evidence="3">
    <location>
        <begin position="6"/>
        <end position="66"/>
    </location>
</feature>
<dbReference type="RefSeq" id="WP_154471675.1">
    <property type="nucleotide sequence ID" value="NZ_VUMD01000004.1"/>
</dbReference>
<gene>
    <name evidence="4" type="ORF">FYJ39_06315</name>
</gene>
<evidence type="ECO:0000259" key="3">
    <source>
        <dbReference type="PROSITE" id="PS50977"/>
    </source>
</evidence>
<evidence type="ECO:0000313" key="4">
    <source>
        <dbReference type="EMBL" id="MSS36192.1"/>
    </source>
</evidence>
<dbReference type="Gene3D" id="1.10.357.10">
    <property type="entry name" value="Tetracycline Repressor, domain 2"/>
    <property type="match status" value="1"/>
</dbReference>
<sequence>MGEAEKTTLELIHTVAAKEFREKGFKSASLRNIVKTAGVTTGAFYGYYKSKEELFDALAGRQYDTFMGRFKETQEAFTRLSPEEQKNGMGVQAGELMEELLDYAYANLDAFKLILCCSEGTRYENMIHELVEIEVNATHAFAKIMEGLGMSAYQVDPYLEHILVSGLFSAFFEMIIHDIPYEKAKGYVSDLKDFHMAGWKKIMGF</sequence>
<evidence type="ECO:0000256" key="2">
    <source>
        <dbReference type="PROSITE-ProRule" id="PRU00335"/>
    </source>
</evidence>
<dbReference type="InterPro" id="IPR050624">
    <property type="entry name" value="HTH-type_Tx_Regulator"/>
</dbReference>
<dbReference type="Proteomes" id="UP000429958">
    <property type="component" value="Unassembled WGS sequence"/>
</dbReference>
<dbReference type="InterPro" id="IPR001647">
    <property type="entry name" value="HTH_TetR"/>
</dbReference>
<organism evidence="4 5">
    <name type="scientific">Clostridium porci</name>
    <dbReference type="NCBI Taxonomy" id="2605778"/>
    <lineage>
        <taxon>Bacteria</taxon>
        <taxon>Bacillati</taxon>
        <taxon>Bacillota</taxon>
        <taxon>Clostridia</taxon>
        <taxon>Eubacteriales</taxon>
        <taxon>Clostridiaceae</taxon>
        <taxon>Clostridium</taxon>
    </lineage>
</organism>
<dbReference type="EMBL" id="VUMD01000004">
    <property type="protein sequence ID" value="MSS36192.1"/>
    <property type="molecule type" value="Genomic_DNA"/>
</dbReference>
<name>A0A7X2NJW9_9CLOT</name>
<comment type="caution">
    <text evidence="4">The sequence shown here is derived from an EMBL/GenBank/DDBJ whole genome shotgun (WGS) entry which is preliminary data.</text>
</comment>
<accession>A0A7X2NJW9</accession>
<keyword evidence="5" id="KW-1185">Reference proteome</keyword>